<protein>
    <submittedName>
        <fullName evidence="6">AraC family transcriptional regulator</fullName>
    </submittedName>
</protein>
<dbReference type="PANTHER" id="PTHR46796">
    <property type="entry name" value="HTH-TYPE TRANSCRIPTIONAL ACTIVATOR RHAS-RELATED"/>
    <property type="match status" value="1"/>
</dbReference>
<dbReference type="OrthoDB" id="241790at2"/>
<accession>A0A5N8W626</accession>
<dbReference type="GO" id="GO:0043565">
    <property type="term" value="F:sequence-specific DNA binding"/>
    <property type="evidence" value="ECO:0007669"/>
    <property type="project" value="InterPro"/>
</dbReference>
<dbReference type="InterPro" id="IPR050204">
    <property type="entry name" value="AraC_XylS_family_regulators"/>
</dbReference>
<dbReference type="InterPro" id="IPR018060">
    <property type="entry name" value="HTH_AraC"/>
</dbReference>
<dbReference type="Proteomes" id="UP000326979">
    <property type="component" value="Unassembled WGS sequence"/>
</dbReference>
<dbReference type="EMBL" id="VJZE01000187">
    <property type="protein sequence ID" value="MPY42937.1"/>
    <property type="molecule type" value="Genomic_DNA"/>
</dbReference>
<dbReference type="Pfam" id="PF12833">
    <property type="entry name" value="HTH_18"/>
    <property type="match status" value="1"/>
</dbReference>
<feature type="domain" description="HTH araC/xylS-type" evidence="5">
    <location>
        <begin position="213"/>
        <end position="311"/>
    </location>
</feature>
<dbReference type="AlphaFoldDB" id="A0A5N8W626"/>
<evidence type="ECO:0000256" key="2">
    <source>
        <dbReference type="ARBA" id="ARBA00023125"/>
    </source>
</evidence>
<evidence type="ECO:0000256" key="4">
    <source>
        <dbReference type="SAM" id="MobiDB-lite"/>
    </source>
</evidence>
<gene>
    <name evidence="6" type="ORF">FNH04_24440</name>
</gene>
<dbReference type="RefSeq" id="WP_152787687.1">
    <property type="nucleotide sequence ID" value="NZ_BAABEQ010000018.1"/>
</dbReference>
<evidence type="ECO:0000313" key="6">
    <source>
        <dbReference type="EMBL" id="MPY42937.1"/>
    </source>
</evidence>
<dbReference type="PROSITE" id="PS01124">
    <property type="entry name" value="HTH_ARAC_FAMILY_2"/>
    <property type="match status" value="1"/>
</dbReference>
<dbReference type="PROSITE" id="PS00041">
    <property type="entry name" value="HTH_ARAC_FAMILY_1"/>
    <property type="match status" value="1"/>
</dbReference>
<dbReference type="InterPro" id="IPR018062">
    <property type="entry name" value="HTH_AraC-typ_CS"/>
</dbReference>
<dbReference type="SMART" id="SM00342">
    <property type="entry name" value="HTH_ARAC"/>
    <property type="match status" value="1"/>
</dbReference>
<evidence type="ECO:0000256" key="1">
    <source>
        <dbReference type="ARBA" id="ARBA00023015"/>
    </source>
</evidence>
<sequence>MDALSGLLAGPRARGAFILRSVQSPPWSVRVEDAAPLSVVALTHGTAWVIPEAGAARRLSPGGVALMRGPDPYTFADTPSTPVQTVIRPGPHRMTPSGEHLREAVDLGPRTWGNDVPRDATVMLIGKYRMTGEVSNRLLRALPPALVLPHHPQRRLDPVGLLAEEVIREEPGQQVVLDRLLDLLLVTSLRAWLAQAETGAPAWYRALSDPVVGQALRHLHGDPASPWTVSALASEVGVSRATLARRFTQLVGQAPIAYLADWRLDMAADLLQEPEATIEAVARRVGYASASALSTAFKRERGITPQQHRTRFRTTSGAEKQSP</sequence>
<dbReference type="Gene3D" id="1.10.10.60">
    <property type="entry name" value="Homeodomain-like"/>
    <property type="match status" value="2"/>
</dbReference>
<dbReference type="Pfam" id="PF12852">
    <property type="entry name" value="Cupin_6"/>
    <property type="match status" value="1"/>
</dbReference>
<feature type="region of interest" description="Disordered" evidence="4">
    <location>
        <begin position="303"/>
        <end position="323"/>
    </location>
</feature>
<keyword evidence="2" id="KW-0238">DNA-binding</keyword>
<dbReference type="GO" id="GO:0003700">
    <property type="term" value="F:DNA-binding transcription factor activity"/>
    <property type="evidence" value="ECO:0007669"/>
    <property type="project" value="InterPro"/>
</dbReference>
<keyword evidence="7" id="KW-1185">Reference proteome</keyword>
<dbReference type="SUPFAM" id="SSF46689">
    <property type="entry name" value="Homeodomain-like"/>
    <property type="match status" value="2"/>
</dbReference>
<feature type="compositionally biased region" description="Polar residues" evidence="4">
    <location>
        <begin position="313"/>
        <end position="323"/>
    </location>
</feature>
<proteinExistence type="predicted"/>
<comment type="caution">
    <text evidence="6">The sequence shown here is derived from an EMBL/GenBank/DDBJ whole genome shotgun (WGS) entry which is preliminary data.</text>
</comment>
<evidence type="ECO:0000259" key="5">
    <source>
        <dbReference type="PROSITE" id="PS01124"/>
    </source>
</evidence>
<dbReference type="InterPro" id="IPR032783">
    <property type="entry name" value="AraC_lig"/>
</dbReference>
<organism evidence="6 7">
    <name type="scientific">Streptomyces phyllanthi</name>
    <dbReference type="NCBI Taxonomy" id="1803180"/>
    <lineage>
        <taxon>Bacteria</taxon>
        <taxon>Bacillati</taxon>
        <taxon>Actinomycetota</taxon>
        <taxon>Actinomycetes</taxon>
        <taxon>Kitasatosporales</taxon>
        <taxon>Streptomycetaceae</taxon>
        <taxon>Streptomyces</taxon>
    </lineage>
</organism>
<dbReference type="PANTHER" id="PTHR46796:SF13">
    <property type="entry name" value="HTH-TYPE TRANSCRIPTIONAL ACTIVATOR RHAS"/>
    <property type="match status" value="1"/>
</dbReference>
<reference evidence="6 7" key="1">
    <citation type="submission" date="2019-07" db="EMBL/GenBank/DDBJ databases">
        <title>New species of Amycolatopsis and Streptomyces.</title>
        <authorList>
            <person name="Duangmal K."/>
            <person name="Teo W.F.A."/>
            <person name="Lipun K."/>
        </authorList>
    </citation>
    <scope>NUCLEOTIDE SEQUENCE [LARGE SCALE GENOMIC DNA]</scope>
    <source>
        <strain evidence="6 7">TISTR 2346</strain>
    </source>
</reference>
<evidence type="ECO:0000313" key="7">
    <source>
        <dbReference type="Proteomes" id="UP000326979"/>
    </source>
</evidence>
<evidence type="ECO:0000256" key="3">
    <source>
        <dbReference type="ARBA" id="ARBA00023163"/>
    </source>
</evidence>
<name>A0A5N8W626_9ACTN</name>
<keyword evidence="1" id="KW-0805">Transcription regulation</keyword>
<keyword evidence="3" id="KW-0804">Transcription</keyword>
<dbReference type="InterPro" id="IPR009057">
    <property type="entry name" value="Homeodomain-like_sf"/>
</dbReference>